<dbReference type="Pfam" id="PF01529">
    <property type="entry name" value="DHHC"/>
    <property type="match status" value="1"/>
</dbReference>
<keyword evidence="14" id="KW-1185">Reference proteome</keyword>
<evidence type="ECO:0000256" key="1">
    <source>
        <dbReference type="ARBA" id="ARBA00004141"/>
    </source>
</evidence>
<keyword evidence="4 10" id="KW-1133">Transmembrane helix</keyword>
<dbReference type="PROSITE" id="PS50216">
    <property type="entry name" value="DHHC"/>
    <property type="match status" value="1"/>
</dbReference>
<dbReference type="InterPro" id="IPR039859">
    <property type="entry name" value="PFA4/ZDH16/20/ERF2-like"/>
</dbReference>
<dbReference type="Proteomes" id="UP001150217">
    <property type="component" value="Unassembled WGS sequence"/>
</dbReference>
<keyword evidence="6" id="KW-0564">Palmitate</keyword>
<evidence type="ECO:0000256" key="6">
    <source>
        <dbReference type="ARBA" id="ARBA00023139"/>
    </source>
</evidence>
<evidence type="ECO:0000256" key="3">
    <source>
        <dbReference type="ARBA" id="ARBA00022692"/>
    </source>
</evidence>
<evidence type="ECO:0000256" key="7">
    <source>
        <dbReference type="ARBA" id="ARBA00023288"/>
    </source>
</evidence>
<feature type="compositionally biased region" description="Polar residues" evidence="11">
    <location>
        <begin position="18"/>
        <end position="46"/>
    </location>
</feature>
<keyword evidence="5 10" id="KW-0472">Membrane</keyword>
<dbReference type="PANTHER" id="PTHR22883:SF488">
    <property type="entry name" value="PALMITOYLTRANSFERASE"/>
    <property type="match status" value="1"/>
</dbReference>
<evidence type="ECO:0000256" key="2">
    <source>
        <dbReference type="ARBA" id="ARBA00022679"/>
    </source>
</evidence>
<evidence type="ECO:0000256" key="10">
    <source>
        <dbReference type="RuleBase" id="RU079119"/>
    </source>
</evidence>
<feature type="region of interest" description="Disordered" evidence="11">
    <location>
        <begin position="223"/>
        <end position="257"/>
    </location>
</feature>
<evidence type="ECO:0000313" key="14">
    <source>
        <dbReference type="Proteomes" id="UP001150217"/>
    </source>
</evidence>
<comment type="subcellular location">
    <subcellularLocation>
        <location evidence="1">Membrane</location>
        <topology evidence="1">Multi-pass membrane protein</topology>
    </subcellularLocation>
</comment>
<keyword evidence="3 10" id="KW-0812">Transmembrane</keyword>
<feature type="transmembrane region" description="Helical" evidence="10">
    <location>
        <begin position="506"/>
        <end position="529"/>
    </location>
</feature>
<evidence type="ECO:0000313" key="13">
    <source>
        <dbReference type="EMBL" id="KAJ4497898.1"/>
    </source>
</evidence>
<feature type="compositionally biased region" description="Polar residues" evidence="11">
    <location>
        <begin position="1"/>
        <end position="11"/>
    </location>
</feature>
<dbReference type="EC" id="2.3.1.225" evidence="10"/>
<name>A0ABQ8VND8_9AGAR</name>
<comment type="catalytic activity">
    <reaction evidence="9 10">
        <text>L-cysteinyl-[protein] + hexadecanoyl-CoA = S-hexadecanoyl-L-cysteinyl-[protein] + CoA</text>
        <dbReference type="Rhea" id="RHEA:36683"/>
        <dbReference type="Rhea" id="RHEA-COMP:10131"/>
        <dbReference type="Rhea" id="RHEA-COMP:11032"/>
        <dbReference type="ChEBI" id="CHEBI:29950"/>
        <dbReference type="ChEBI" id="CHEBI:57287"/>
        <dbReference type="ChEBI" id="CHEBI:57379"/>
        <dbReference type="ChEBI" id="CHEBI:74151"/>
        <dbReference type="EC" id="2.3.1.225"/>
    </reaction>
</comment>
<comment type="caution">
    <text evidence="13">The sequence shown here is derived from an EMBL/GenBank/DDBJ whole genome shotgun (WGS) entry which is preliminary data.</text>
</comment>
<accession>A0ABQ8VND8</accession>
<evidence type="ECO:0000256" key="4">
    <source>
        <dbReference type="ARBA" id="ARBA00022989"/>
    </source>
</evidence>
<dbReference type="PANTHER" id="PTHR22883">
    <property type="entry name" value="ZINC FINGER DHHC DOMAIN CONTAINING PROTEIN"/>
    <property type="match status" value="1"/>
</dbReference>
<feature type="compositionally biased region" description="Polar residues" evidence="11">
    <location>
        <begin position="282"/>
        <end position="301"/>
    </location>
</feature>
<comment type="domain">
    <text evidence="10">The DHHC domain is required for palmitoyltransferase activity.</text>
</comment>
<evidence type="ECO:0000256" key="9">
    <source>
        <dbReference type="ARBA" id="ARBA00048048"/>
    </source>
</evidence>
<protein>
    <recommendedName>
        <fullName evidence="10">Palmitoyltransferase</fullName>
        <ecNumber evidence="10">2.3.1.225</ecNumber>
    </recommendedName>
</protein>
<feature type="region of interest" description="Disordered" evidence="11">
    <location>
        <begin position="1"/>
        <end position="67"/>
    </location>
</feature>
<evidence type="ECO:0000259" key="12">
    <source>
        <dbReference type="Pfam" id="PF01529"/>
    </source>
</evidence>
<comment type="similarity">
    <text evidence="10">Belongs to the DHHC palmitoyltransferase family.</text>
</comment>
<evidence type="ECO:0000256" key="11">
    <source>
        <dbReference type="SAM" id="MobiDB-lite"/>
    </source>
</evidence>
<reference evidence="13" key="1">
    <citation type="submission" date="2022-08" db="EMBL/GenBank/DDBJ databases">
        <title>A Global Phylogenomic Analysis of the Shiitake Genus Lentinula.</title>
        <authorList>
            <consortium name="DOE Joint Genome Institute"/>
            <person name="Sierra-Patev S."/>
            <person name="Min B."/>
            <person name="Naranjo-Ortiz M."/>
            <person name="Looney B."/>
            <person name="Konkel Z."/>
            <person name="Slot J.C."/>
            <person name="Sakamoto Y."/>
            <person name="Steenwyk J.L."/>
            <person name="Rokas A."/>
            <person name="Carro J."/>
            <person name="Camarero S."/>
            <person name="Ferreira P."/>
            <person name="Molpeceres G."/>
            <person name="Ruiz-Duenas F.J."/>
            <person name="Serrano A."/>
            <person name="Henrissat B."/>
            <person name="Drula E."/>
            <person name="Hughes K.W."/>
            <person name="Mata J.L."/>
            <person name="Ishikawa N.K."/>
            <person name="Vargas-Isla R."/>
            <person name="Ushijima S."/>
            <person name="Smith C.A."/>
            <person name="Ahrendt S."/>
            <person name="Andreopoulos W."/>
            <person name="He G."/>
            <person name="Labutti K."/>
            <person name="Lipzen A."/>
            <person name="Ng V."/>
            <person name="Riley R."/>
            <person name="Sandor L."/>
            <person name="Barry K."/>
            <person name="Martinez A.T."/>
            <person name="Xiao Y."/>
            <person name="Gibbons J.G."/>
            <person name="Terashima K."/>
            <person name="Grigoriev I.V."/>
            <person name="Hibbett D.S."/>
        </authorList>
    </citation>
    <scope>NUCLEOTIDE SEQUENCE</scope>
    <source>
        <strain evidence="13">RHP3577 ss4</strain>
    </source>
</reference>
<keyword evidence="7" id="KW-0449">Lipoprotein</keyword>
<feature type="transmembrane region" description="Helical" evidence="10">
    <location>
        <begin position="361"/>
        <end position="380"/>
    </location>
</feature>
<feature type="region of interest" description="Disordered" evidence="11">
    <location>
        <begin position="82"/>
        <end position="116"/>
    </location>
</feature>
<evidence type="ECO:0000256" key="5">
    <source>
        <dbReference type="ARBA" id="ARBA00023136"/>
    </source>
</evidence>
<feature type="transmembrane region" description="Helical" evidence="10">
    <location>
        <begin position="392"/>
        <end position="413"/>
    </location>
</feature>
<feature type="region of interest" description="Disordered" evidence="11">
    <location>
        <begin position="282"/>
        <end position="316"/>
    </location>
</feature>
<keyword evidence="2 10" id="KW-0808">Transferase</keyword>
<dbReference type="InterPro" id="IPR001594">
    <property type="entry name" value="Palmitoyltrfase_DHHC"/>
</dbReference>
<organism evidence="13 14">
    <name type="scientific">Lentinula lateritia</name>
    <dbReference type="NCBI Taxonomy" id="40482"/>
    <lineage>
        <taxon>Eukaryota</taxon>
        <taxon>Fungi</taxon>
        <taxon>Dikarya</taxon>
        <taxon>Basidiomycota</taxon>
        <taxon>Agaricomycotina</taxon>
        <taxon>Agaricomycetes</taxon>
        <taxon>Agaricomycetidae</taxon>
        <taxon>Agaricales</taxon>
        <taxon>Marasmiineae</taxon>
        <taxon>Omphalotaceae</taxon>
        <taxon>Lentinula</taxon>
    </lineage>
</organism>
<dbReference type="EMBL" id="JANVFT010000018">
    <property type="protein sequence ID" value="KAJ4497898.1"/>
    <property type="molecule type" value="Genomic_DNA"/>
</dbReference>
<proteinExistence type="inferred from homology"/>
<evidence type="ECO:0000256" key="8">
    <source>
        <dbReference type="ARBA" id="ARBA00023315"/>
    </source>
</evidence>
<feature type="transmembrane region" description="Helical" evidence="10">
    <location>
        <begin position="549"/>
        <end position="575"/>
    </location>
</feature>
<sequence>MASPHSLNFSFASPPGNKRNSLSQLPLPSGMSTSSSANSQPVTPNPSIIPASAVKLRSPGSPLSSTFPVSTFASPQTYSMHTGSTHAGGVQPSASFFHPSRPHYSPPDSPSSSHIHTYKDKDVFQLSELKRLSDSTADHSDFVGGDTSDLSMQEQQIINGVKQSREPLLPFGEGPPVAIRTSMAKDRSDTNHTVKPQFPHSRIGLRTSLDLVFNLRRGLSIDSHKSASTPSPAAQSHHRQVHSVSSEGGFGSIGDKRKLHDEERGYPTTHFASLRRQHSIASSHDPSSFATTSKFPQSASIPTGYKPTGSKNGQSSDEKTQFLFAVPMYTPRGKIIRKWQLHPSRNNFFSKGRMLTGGDSPWAFIASFGVLCAIAGIWFGTTCRWWWLQEGAGGKVLVCVAGYLTLIVISSMLKTAFTDPGILPRNLDPDPPYPSTSLSDGGVRAPMPRDLKVRADIVRVKYCPTCKTYRPPRSSHCKMCDNCVDGCDHHCQWVNNCIGRRNYTTFFVLLLTATLTLFLVIATSVAHLYFLTKRGIPGTPGPISFKQAIASTLGAGSAAVFCLSAVVIWPVAALLSYHIRLLLLNISTIEQIRNQAHKTLVPGPAPPNPFSHGSWRRNILAVLCRPPGYSWLDPSAIATEDRREINPGYTAAVTSER</sequence>
<feature type="domain" description="Palmitoyltransferase DHHC" evidence="12">
    <location>
        <begin position="461"/>
        <end position="594"/>
    </location>
</feature>
<keyword evidence="8 10" id="KW-0012">Acyltransferase</keyword>
<gene>
    <name evidence="13" type="ORF">C8R41DRAFT_894325</name>
</gene>